<dbReference type="Gene3D" id="1.25.40.10">
    <property type="entry name" value="Tetratricopeptide repeat domain"/>
    <property type="match status" value="1"/>
</dbReference>
<dbReference type="STRING" id="1038014.SAMN04487910_2081"/>
<sequence>MTPEEKYELFERKISGGLSVKEQEVLSRILREDESIAEEFRLYQEWSSYLETNLNVEEERSDLEKNLKNISNSFFEKKPLKKEYKVIKIPSWTYAVAASVAILLGVYMAFNENDASYNDFASIPELSIIERSSGGELIKKAEKTFNSKNYLEAEKYLSELLKNNDDNSEYSFYLGIALVEQNKYDKASEVFGKLQKGTSVYKYRATWFEALNQLKQGKKDKCKVLLELLPNEAEDYQQAQKLLKKI</sequence>
<organism evidence="1 2">
    <name type="scientific">Aquimarina amphilecti</name>
    <dbReference type="NCBI Taxonomy" id="1038014"/>
    <lineage>
        <taxon>Bacteria</taxon>
        <taxon>Pseudomonadati</taxon>
        <taxon>Bacteroidota</taxon>
        <taxon>Flavobacteriia</taxon>
        <taxon>Flavobacteriales</taxon>
        <taxon>Flavobacteriaceae</taxon>
        <taxon>Aquimarina</taxon>
    </lineage>
</organism>
<proteinExistence type="predicted"/>
<evidence type="ECO:0008006" key="3">
    <source>
        <dbReference type="Google" id="ProtNLM"/>
    </source>
</evidence>
<accession>A0A1H7NGQ2</accession>
<dbReference type="AlphaFoldDB" id="A0A1H7NGQ2"/>
<evidence type="ECO:0000313" key="2">
    <source>
        <dbReference type="Proteomes" id="UP000198521"/>
    </source>
</evidence>
<reference evidence="1 2" key="1">
    <citation type="submission" date="2016-10" db="EMBL/GenBank/DDBJ databases">
        <authorList>
            <person name="de Groot N.N."/>
        </authorList>
    </citation>
    <scope>NUCLEOTIDE SEQUENCE [LARGE SCALE GENOMIC DNA]</scope>
    <source>
        <strain evidence="1 2">DSM 25232</strain>
    </source>
</reference>
<keyword evidence="2" id="KW-1185">Reference proteome</keyword>
<gene>
    <name evidence="1" type="ORF">SAMN04487910_2081</name>
</gene>
<protein>
    <recommendedName>
        <fullName evidence="3">Tetratricopeptide repeat-containing protein</fullName>
    </recommendedName>
</protein>
<dbReference type="InterPro" id="IPR011990">
    <property type="entry name" value="TPR-like_helical_dom_sf"/>
</dbReference>
<evidence type="ECO:0000313" key="1">
    <source>
        <dbReference type="EMBL" id="SEL22614.1"/>
    </source>
</evidence>
<dbReference type="Proteomes" id="UP000198521">
    <property type="component" value="Unassembled WGS sequence"/>
</dbReference>
<dbReference type="SUPFAM" id="SSF48452">
    <property type="entry name" value="TPR-like"/>
    <property type="match status" value="1"/>
</dbReference>
<dbReference type="OrthoDB" id="979271at2"/>
<dbReference type="RefSeq" id="WP_091408033.1">
    <property type="nucleotide sequence ID" value="NZ_FOAB01000003.1"/>
</dbReference>
<dbReference type="EMBL" id="FOAB01000003">
    <property type="protein sequence ID" value="SEL22614.1"/>
    <property type="molecule type" value="Genomic_DNA"/>
</dbReference>
<name>A0A1H7NGQ2_AQUAM</name>